<organism evidence="11 12">
    <name type="scientific">Cyclonatronum proteinivorum</name>
    <dbReference type="NCBI Taxonomy" id="1457365"/>
    <lineage>
        <taxon>Bacteria</taxon>
        <taxon>Pseudomonadati</taxon>
        <taxon>Balneolota</taxon>
        <taxon>Balneolia</taxon>
        <taxon>Balneolales</taxon>
        <taxon>Cyclonatronaceae</taxon>
        <taxon>Cyclonatronum</taxon>
    </lineage>
</organism>
<keyword evidence="8 9" id="KW-0012">Acyltransferase</keyword>
<dbReference type="EC" id="2.3.1.269" evidence="9"/>
<dbReference type="HAMAP" id="MF_01148">
    <property type="entry name" value="Lnt"/>
    <property type="match status" value="1"/>
</dbReference>
<keyword evidence="11" id="KW-0449">Lipoprotein</keyword>
<feature type="transmembrane region" description="Helical" evidence="9">
    <location>
        <begin position="83"/>
        <end position="101"/>
    </location>
</feature>
<name>A0A345UJ98_9BACT</name>
<dbReference type="PANTHER" id="PTHR38686:SF1">
    <property type="entry name" value="APOLIPOPROTEIN N-ACYLTRANSFERASE"/>
    <property type="match status" value="1"/>
</dbReference>
<dbReference type="PROSITE" id="PS50263">
    <property type="entry name" value="CN_HYDROLASE"/>
    <property type="match status" value="1"/>
</dbReference>
<feature type="transmembrane region" description="Helical" evidence="9">
    <location>
        <begin position="113"/>
        <end position="131"/>
    </location>
</feature>
<feature type="transmembrane region" description="Helical" evidence="9">
    <location>
        <begin position="199"/>
        <end position="218"/>
    </location>
</feature>
<keyword evidence="12" id="KW-1185">Reference proteome</keyword>
<dbReference type="Pfam" id="PF00795">
    <property type="entry name" value="CN_hydrolase"/>
    <property type="match status" value="1"/>
</dbReference>
<dbReference type="Pfam" id="PF20154">
    <property type="entry name" value="LNT_N"/>
    <property type="match status" value="1"/>
</dbReference>
<feature type="transmembrane region" description="Helical" evidence="9">
    <location>
        <begin position="522"/>
        <end position="541"/>
    </location>
</feature>
<feature type="domain" description="CN hydrolase" evidence="10">
    <location>
        <begin position="229"/>
        <end position="513"/>
    </location>
</feature>
<evidence type="ECO:0000259" key="10">
    <source>
        <dbReference type="PROSITE" id="PS50263"/>
    </source>
</evidence>
<dbReference type="PANTHER" id="PTHR38686">
    <property type="entry name" value="APOLIPOPROTEIN N-ACYLTRANSFERASE"/>
    <property type="match status" value="1"/>
</dbReference>
<feature type="transmembrane region" description="Helical" evidence="9">
    <location>
        <begin position="56"/>
        <end position="77"/>
    </location>
</feature>
<evidence type="ECO:0000313" key="12">
    <source>
        <dbReference type="Proteomes" id="UP000254808"/>
    </source>
</evidence>
<dbReference type="UniPathway" id="UPA00666"/>
<dbReference type="Proteomes" id="UP000254808">
    <property type="component" value="Chromosome"/>
</dbReference>
<dbReference type="GO" id="GO:0016410">
    <property type="term" value="F:N-acyltransferase activity"/>
    <property type="evidence" value="ECO:0007669"/>
    <property type="project" value="UniProtKB-UniRule"/>
</dbReference>
<dbReference type="NCBIfam" id="TIGR00546">
    <property type="entry name" value="lnt"/>
    <property type="match status" value="1"/>
</dbReference>
<dbReference type="GO" id="GO:0042158">
    <property type="term" value="P:lipoprotein biosynthetic process"/>
    <property type="evidence" value="ECO:0007669"/>
    <property type="project" value="UniProtKB-UniRule"/>
</dbReference>
<dbReference type="OrthoDB" id="9804277at2"/>
<dbReference type="SUPFAM" id="SSF56317">
    <property type="entry name" value="Carbon-nitrogen hydrolase"/>
    <property type="match status" value="1"/>
</dbReference>
<dbReference type="KEGG" id="cprv:CYPRO_1293"/>
<protein>
    <recommendedName>
        <fullName evidence="9">Apolipoprotein N-acyltransferase</fullName>
        <shortName evidence="9">ALP N-acyltransferase</shortName>
        <ecNumber evidence="9">2.3.1.269</ecNumber>
    </recommendedName>
</protein>
<keyword evidence="3 9" id="KW-1003">Cell membrane</keyword>
<dbReference type="Gene3D" id="3.60.110.10">
    <property type="entry name" value="Carbon-nitrogen hydrolase"/>
    <property type="match status" value="1"/>
</dbReference>
<proteinExistence type="inferred from homology"/>
<evidence type="ECO:0000256" key="2">
    <source>
        <dbReference type="ARBA" id="ARBA00010065"/>
    </source>
</evidence>
<comment type="function">
    <text evidence="9">Catalyzes the phospholipid dependent N-acylation of the N-terminal cysteine of apolipoprotein, the last step in lipoprotein maturation.</text>
</comment>
<dbReference type="InterPro" id="IPR003010">
    <property type="entry name" value="C-N_Hydrolase"/>
</dbReference>
<dbReference type="InterPro" id="IPR036526">
    <property type="entry name" value="C-N_Hydrolase_sf"/>
</dbReference>
<comment type="pathway">
    <text evidence="9">Protein modification; lipoprotein biosynthesis (N-acyl transfer).</text>
</comment>
<comment type="subcellular location">
    <subcellularLocation>
        <location evidence="1 9">Cell membrane</location>
        <topology evidence="1 9">Multi-pass membrane protein</topology>
    </subcellularLocation>
</comment>
<dbReference type="AlphaFoldDB" id="A0A345UJ98"/>
<comment type="similarity">
    <text evidence="2 9">Belongs to the CN hydrolase family. Apolipoprotein N-acyltransferase subfamily.</text>
</comment>
<evidence type="ECO:0000256" key="1">
    <source>
        <dbReference type="ARBA" id="ARBA00004651"/>
    </source>
</evidence>
<gene>
    <name evidence="9" type="primary">lnt</name>
    <name evidence="11" type="ORF">CYPRO_1293</name>
</gene>
<evidence type="ECO:0000313" key="11">
    <source>
        <dbReference type="EMBL" id="AXJ00550.1"/>
    </source>
</evidence>
<dbReference type="InterPro" id="IPR045378">
    <property type="entry name" value="LNT_N"/>
</dbReference>
<evidence type="ECO:0000256" key="9">
    <source>
        <dbReference type="HAMAP-Rule" id="MF_01148"/>
    </source>
</evidence>
<keyword evidence="5 9" id="KW-0812">Transmembrane</keyword>
<evidence type="ECO:0000256" key="4">
    <source>
        <dbReference type="ARBA" id="ARBA00022679"/>
    </source>
</evidence>
<evidence type="ECO:0000256" key="3">
    <source>
        <dbReference type="ARBA" id="ARBA00022475"/>
    </source>
</evidence>
<feature type="transmembrane region" description="Helical" evidence="9">
    <location>
        <begin position="20"/>
        <end position="44"/>
    </location>
</feature>
<feature type="transmembrane region" description="Helical" evidence="9">
    <location>
        <begin position="151"/>
        <end position="179"/>
    </location>
</feature>
<comment type="catalytic activity">
    <reaction evidence="9">
        <text>N-terminal S-1,2-diacyl-sn-glyceryl-L-cysteinyl-[lipoprotein] + a glycerophospholipid = N-acyl-S-1,2-diacyl-sn-glyceryl-L-cysteinyl-[lipoprotein] + a 2-acyl-sn-glycero-3-phospholipid + H(+)</text>
        <dbReference type="Rhea" id="RHEA:48228"/>
        <dbReference type="Rhea" id="RHEA-COMP:14681"/>
        <dbReference type="Rhea" id="RHEA-COMP:14684"/>
        <dbReference type="ChEBI" id="CHEBI:15378"/>
        <dbReference type="ChEBI" id="CHEBI:136912"/>
        <dbReference type="ChEBI" id="CHEBI:140656"/>
        <dbReference type="ChEBI" id="CHEBI:140657"/>
        <dbReference type="ChEBI" id="CHEBI:140660"/>
        <dbReference type="EC" id="2.3.1.269"/>
    </reaction>
</comment>
<dbReference type="InterPro" id="IPR004563">
    <property type="entry name" value="Apolipo_AcylTrfase"/>
</dbReference>
<dbReference type="RefSeq" id="WP_114983816.1">
    <property type="nucleotide sequence ID" value="NZ_CP027806.1"/>
</dbReference>
<evidence type="ECO:0000256" key="7">
    <source>
        <dbReference type="ARBA" id="ARBA00023136"/>
    </source>
</evidence>
<keyword evidence="6 9" id="KW-1133">Transmembrane helix</keyword>
<dbReference type="GO" id="GO:0005886">
    <property type="term" value="C:plasma membrane"/>
    <property type="evidence" value="ECO:0007669"/>
    <property type="project" value="UniProtKB-SubCell"/>
</dbReference>
<dbReference type="EMBL" id="CP027806">
    <property type="protein sequence ID" value="AXJ00550.1"/>
    <property type="molecule type" value="Genomic_DNA"/>
</dbReference>
<sequence length="563" mass="63482">MKPTQLIHSFLPSLLSGLLLGLSVNHISGISFAFLLPVCLVGLFTALEKQTTRRSWFLHGYVFSFVSLFLALIGFIWVEPVAGCIMVILAAAVYALPFVLLRDIRRRVKTNSGWGFLALALIWPPYAWFVKELWLGFPITLYANALANYPVFIQFIDITGYTGISAWVITLNVGVFLLFKAVLQNGVSDLLHNKLSQKLLAGTLVWFALPLLYAWYAYAVLPGTFQGTASVAVIQSEYAEPNPDAEADEEVVFPILSTTLALTDSVITQHQPDLVVWPEGALPARVRSEVNSLIFITDRVLRWQTPLATGIFDTEPSPRPVPPLQRYLERDYYLYNAVAMITPQFSWKVLMEDASGNPLRLYRKVNLMPFTEYVPFSDRYPKLSQFALELGENNHFSVGESMSPQAFLTRDGRIVHTIPLICWDILFASTHKAEFLQQAQLITVHTSGRLFGDKLKTSIIGMKNYTRLRSVEARKSVAKSSTTGFSFFTNPFGEVLEIIDPFTVGYSVGTVPLRQGLSFYSMYPNGFPLFCLLALLLFTFFPNKNHETKRLIIPKKRKKYKPK</sequence>
<evidence type="ECO:0000256" key="8">
    <source>
        <dbReference type="ARBA" id="ARBA00023315"/>
    </source>
</evidence>
<accession>A0A345UJ98</accession>
<reference evidence="11 12" key="1">
    <citation type="submission" date="2018-03" db="EMBL/GenBank/DDBJ databases">
        <title>Phenotypic and genomic properties of Cyclonatronum proteinivorum gen. nov., sp. nov., a haloalkaliphilic bacteroidete from soda lakes possessing Na+-translocating rhodopsin.</title>
        <authorList>
            <person name="Toshchakov S.V."/>
            <person name="Korzhenkov A."/>
            <person name="Samarov N.I."/>
            <person name="Kublanov I.V."/>
            <person name="Muntyan M.S."/>
            <person name="Sorokin D.Y."/>
        </authorList>
    </citation>
    <scope>NUCLEOTIDE SEQUENCE [LARGE SCALE GENOMIC DNA]</scope>
    <source>
        <strain evidence="11 12">Omega</strain>
    </source>
</reference>
<evidence type="ECO:0000256" key="5">
    <source>
        <dbReference type="ARBA" id="ARBA00022692"/>
    </source>
</evidence>
<keyword evidence="7 9" id="KW-0472">Membrane</keyword>
<evidence type="ECO:0000256" key="6">
    <source>
        <dbReference type="ARBA" id="ARBA00022989"/>
    </source>
</evidence>
<keyword evidence="4 9" id="KW-0808">Transferase</keyword>